<organism evidence="9 10">
    <name type="scientific">Exophiala dermatitidis</name>
    <name type="common">Black yeast-like fungus</name>
    <name type="synonym">Wangiella dermatitidis</name>
    <dbReference type="NCBI Taxonomy" id="5970"/>
    <lineage>
        <taxon>Eukaryota</taxon>
        <taxon>Fungi</taxon>
        <taxon>Dikarya</taxon>
        <taxon>Ascomycota</taxon>
        <taxon>Pezizomycotina</taxon>
        <taxon>Eurotiomycetes</taxon>
        <taxon>Chaetothyriomycetidae</taxon>
        <taxon>Chaetothyriales</taxon>
        <taxon>Herpotrichiellaceae</taxon>
        <taxon>Exophiala</taxon>
    </lineage>
</organism>
<dbReference type="PANTHER" id="PTHR43035">
    <property type="entry name" value="FATTY ACID REPRESSION MUTANT PROTEIN 2-RELATED"/>
    <property type="match status" value="1"/>
</dbReference>
<dbReference type="GO" id="GO:0034599">
    <property type="term" value="P:cellular response to oxidative stress"/>
    <property type="evidence" value="ECO:0007669"/>
    <property type="project" value="InterPro"/>
</dbReference>
<evidence type="ECO:0000256" key="5">
    <source>
        <dbReference type="ARBA" id="ARBA00023002"/>
    </source>
</evidence>
<proteinExistence type="inferred from homology"/>
<keyword evidence="5" id="KW-0560">Oxidoreductase</keyword>
<evidence type="ECO:0000256" key="7">
    <source>
        <dbReference type="SAM" id="MobiDB-lite"/>
    </source>
</evidence>
<dbReference type="Pfam" id="PF00881">
    <property type="entry name" value="Nitroreductase"/>
    <property type="match status" value="1"/>
</dbReference>
<dbReference type="GO" id="GO:0016491">
    <property type="term" value="F:oxidoreductase activity"/>
    <property type="evidence" value="ECO:0007669"/>
    <property type="project" value="UniProtKB-KW"/>
</dbReference>
<comment type="subcellular location">
    <subcellularLocation>
        <location evidence="2">Cytoplasm</location>
    </subcellularLocation>
    <subcellularLocation>
        <location evidence="1">Nucleus</location>
    </subcellularLocation>
</comment>
<dbReference type="Gene3D" id="3.40.109.10">
    <property type="entry name" value="NADH Oxidase"/>
    <property type="match status" value="1"/>
</dbReference>
<dbReference type="GO" id="GO:0005634">
    <property type="term" value="C:nucleus"/>
    <property type="evidence" value="ECO:0007669"/>
    <property type="project" value="UniProtKB-SubCell"/>
</dbReference>
<keyword evidence="4" id="KW-0963">Cytoplasm</keyword>
<sequence>MRVSGIPLRYINPTARIVPTSVSPTSRLLPSTKTNLLHKRSPKPTTKPSPIHTRLYSSTTSKMANIFLDAVKSRRTYYALKHESPVPDSRIHEIVKEAILHVPSSFNSQSTRVVVLLGDEHTHLWEEIVKPAVKAVAPAEAWPQSEQRLNGFKAGYGTILFYEDPKDVLKLQETYPLYADKFPQWSEHTNAMHQYVCKYTICPTYDSYAMVLTLYFLVWTALEKEGFGANLQHYNPLIDDKIASRWNVPGHWSLKAQLVFGTPAGQPGDKTFKPVEERVFVHGAK</sequence>
<keyword evidence="6" id="KW-0539">Nucleus</keyword>
<comment type="caution">
    <text evidence="9">The sequence shown here is derived from an EMBL/GenBank/DDBJ whole genome shotgun (WGS) entry which is preliminary data.</text>
</comment>
<accession>A0AAN6J0A0</accession>
<evidence type="ECO:0000256" key="2">
    <source>
        <dbReference type="ARBA" id="ARBA00004496"/>
    </source>
</evidence>
<dbReference type="PANTHER" id="PTHR43035:SF1">
    <property type="entry name" value="FATTY ACID REPRESSION MUTANT PROTEIN 2-RELATED"/>
    <property type="match status" value="1"/>
</dbReference>
<evidence type="ECO:0000313" key="9">
    <source>
        <dbReference type="EMBL" id="KAJ8993391.1"/>
    </source>
</evidence>
<name>A0AAN6J0A0_EXODE</name>
<dbReference type="Proteomes" id="UP001161757">
    <property type="component" value="Unassembled WGS sequence"/>
</dbReference>
<dbReference type="AlphaFoldDB" id="A0AAN6J0A0"/>
<protein>
    <submittedName>
        <fullName evidence="9">Nitroreductase</fullName>
    </submittedName>
</protein>
<evidence type="ECO:0000259" key="8">
    <source>
        <dbReference type="Pfam" id="PF00881"/>
    </source>
</evidence>
<dbReference type="InterPro" id="IPR033877">
    <property type="entry name" value="Frm2/Hbn1"/>
</dbReference>
<comment type="similarity">
    <text evidence="3">Belongs to the nitroreductase family.</text>
</comment>
<feature type="compositionally biased region" description="Polar residues" evidence="7">
    <location>
        <begin position="22"/>
        <end position="35"/>
    </location>
</feature>
<feature type="domain" description="Nitroreductase" evidence="8">
    <location>
        <begin position="71"/>
        <end position="261"/>
    </location>
</feature>
<dbReference type="SUPFAM" id="SSF55469">
    <property type="entry name" value="FMN-dependent nitroreductase-like"/>
    <property type="match status" value="1"/>
</dbReference>
<feature type="region of interest" description="Disordered" evidence="7">
    <location>
        <begin position="22"/>
        <end position="53"/>
    </location>
</feature>
<evidence type="ECO:0000256" key="6">
    <source>
        <dbReference type="ARBA" id="ARBA00023242"/>
    </source>
</evidence>
<dbReference type="GO" id="GO:0005737">
    <property type="term" value="C:cytoplasm"/>
    <property type="evidence" value="ECO:0007669"/>
    <property type="project" value="UniProtKB-SubCell"/>
</dbReference>
<evidence type="ECO:0000313" key="10">
    <source>
        <dbReference type="Proteomes" id="UP001161757"/>
    </source>
</evidence>
<dbReference type="FunFam" id="3.40.109.10:FF:000001">
    <property type="entry name" value="Nitroreductase family"/>
    <property type="match status" value="1"/>
</dbReference>
<dbReference type="EMBL" id="JAJGCB010000004">
    <property type="protein sequence ID" value="KAJ8993391.1"/>
    <property type="molecule type" value="Genomic_DNA"/>
</dbReference>
<dbReference type="CDD" id="cd02140">
    <property type="entry name" value="Frm2-like"/>
    <property type="match status" value="1"/>
</dbReference>
<gene>
    <name evidence="9" type="primary">HBN1_1</name>
    <name evidence="9" type="ORF">HRR80_003414</name>
</gene>
<reference evidence="9" key="1">
    <citation type="submission" date="2023-01" db="EMBL/GenBank/DDBJ databases">
        <title>Exophiala dermititidis isolated from Cystic Fibrosis Patient.</title>
        <authorList>
            <person name="Kurbessoian T."/>
            <person name="Crocker A."/>
            <person name="Murante D."/>
            <person name="Hogan D.A."/>
            <person name="Stajich J.E."/>
        </authorList>
    </citation>
    <scope>NUCLEOTIDE SEQUENCE</scope>
    <source>
        <strain evidence="9">Ex8</strain>
    </source>
</reference>
<evidence type="ECO:0000256" key="3">
    <source>
        <dbReference type="ARBA" id="ARBA00007118"/>
    </source>
</evidence>
<evidence type="ECO:0000256" key="1">
    <source>
        <dbReference type="ARBA" id="ARBA00004123"/>
    </source>
</evidence>
<dbReference type="InterPro" id="IPR000415">
    <property type="entry name" value="Nitroreductase-like"/>
</dbReference>
<dbReference type="InterPro" id="IPR029479">
    <property type="entry name" value="Nitroreductase"/>
</dbReference>
<evidence type="ECO:0000256" key="4">
    <source>
        <dbReference type="ARBA" id="ARBA00022490"/>
    </source>
</evidence>